<reference evidence="1 2" key="1">
    <citation type="journal article" date="2021" name="Elife">
        <title>Chloroplast acquisition without the gene transfer in kleptoplastic sea slugs, Plakobranchus ocellatus.</title>
        <authorList>
            <person name="Maeda T."/>
            <person name="Takahashi S."/>
            <person name="Yoshida T."/>
            <person name="Shimamura S."/>
            <person name="Takaki Y."/>
            <person name="Nagai Y."/>
            <person name="Toyoda A."/>
            <person name="Suzuki Y."/>
            <person name="Arimoto A."/>
            <person name="Ishii H."/>
            <person name="Satoh N."/>
            <person name="Nishiyama T."/>
            <person name="Hasebe M."/>
            <person name="Maruyama T."/>
            <person name="Minagawa J."/>
            <person name="Obokata J."/>
            <person name="Shigenobu S."/>
        </authorList>
    </citation>
    <scope>NUCLEOTIDE SEQUENCE [LARGE SCALE GENOMIC DNA]</scope>
</reference>
<keyword evidence="2" id="KW-1185">Reference proteome</keyword>
<evidence type="ECO:0000313" key="1">
    <source>
        <dbReference type="EMBL" id="GFO25301.1"/>
    </source>
</evidence>
<dbReference type="AlphaFoldDB" id="A0AAV4BPY0"/>
<proteinExistence type="predicted"/>
<dbReference type="EMBL" id="BLXT01005746">
    <property type="protein sequence ID" value="GFO25301.1"/>
    <property type="molecule type" value="Genomic_DNA"/>
</dbReference>
<gene>
    <name evidence="1" type="ORF">PoB_005180600</name>
</gene>
<comment type="caution">
    <text evidence="1">The sequence shown here is derived from an EMBL/GenBank/DDBJ whole genome shotgun (WGS) entry which is preliminary data.</text>
</comment>
<accession>A0AAV4BPY0</accession>
<name>A0AAV4BPY0_9GAST</name>
<dbReference type="Proteomes" id="UP000735302">
    <property type="component" value="Unassembled WGS sequence"/>
</dbReference>
<evidence type="ECO:0000313" key="2">
    <source>
        <dbReference type="Proteomes" id="UP000735302"/>
    </source>
</evidence>
<organism evidence="1 2">
    <name type="scientific">Plakobranchus ocellatus</name>
    <dbReference type="NCBI Taxonomy" id="259542"/>
    <lineage>
        <taxon>Eukaryota</taxon>
        <taxon>Metazoa</taxon>
        <taxon>Spiralia</taxon>
        <taxon>Lophotrochozoa</taxon>
        <taxon>Mollusca</taxon>
        <taxon>Gastropoda</taxon>
        <taxon>Heterobranchia</taxon>
        <taxon>Euthyneura</taxon>
        <taxon>Panpulmonata</taxon>
        <taxon>Sacoglossa</taxon>
        <taxon>Placobranchoidea</taxon>
        <taxon>Plakobranchidae</taxon>
        <taxon>Plakobranchus</taxon>
    </lineage>
</organism>
<sequence>MGVHETCLPLARTRSARPPSKTVHYQLWNSSLIFSVIMNWSWNCTLRTSPIPLSPHSCLPTHPKRCLAASTHRIIRKLAYADLCLWVSPIRGESQYRPAEPICGILAESTNTFILSRHLEISRPKTSGAGSTVYT</sequence>
<protein>
    <submittedName>
        <fullName evidence="1">Uncharacterized protein</fullName>
    </submittedName>
</protein>